<reference evidence="1 2" key="1">
    <citation type="submission" date="2016-11" db="EMBL/GenBank/DDBJ databases">
        <title>Draft Genome Sequences of Nine Cyanobacterial Strains from Diverse Habitats.</title>
        <authorList>
            <person name="Zhu T."/>
            <person name="Hou S."/>
            <person name="Lu X."/>
            <person name="Hess W.R."/>
        </authorList>
    </citation>
    <scope>NUCLEOTIDE SEQUENCE [LARGE SCALE GENOMIC DNA]</scope>
    <source>
        <strain evidence="1 2">5.2 s.c.1</strain>
    </source>
</reference>
<dbReference type="OrthoDB" id="574417at2"/>
<keyword evidence="2" id="KW-1185">Reference proteome</keyword>
<organism evidence="1 2">
    <name type="scientific">Chroogloeocystis siderophila 5.2 s.c.1</name>
    <dbReference type="NCBI Taxonomy" id="247279"/>
    <lineage>
        <taxon>Bacteria</taxon>
        <taxon>Bacillati</taxon>
        <taxon>Cyanobacteriota</taxon>
        <taxon>Cyanophyceae</taxon>
        <taxon>Oscillatoriophycideae</taxon>
        <taxon>Chroococcales</taxon>
        <taxon>Chroococcaceae</taxon>
        <taxon>Chroogloeocystis</taxon>
    </lineage>
</organism>
<comment type="caution">
    <text evidence="1">The sequence shown here is derived from an EMBL/GenBank/DDBJ whole genome shotgun (WGS) entry which is preliminary data.</text>
</comment>
<evidence type="ECO:0000313" key="1">
    <source>
        <dbReference type="EMBL" id="OKH27998.1"/>
    </source>
</evidence>
<accession>A0A1U7HWN7</accession>
<gene>
    <name evidence="1" type="ORF">NIES1031_05300</name>
</gene>
<proteinExistence type="predicted"/>
<evidence type="ECO:0000313" key="2">
    <source>
        <dbReference type="Proteomes" id="UP000185984"/>
    </source>
</evidence>
<name>A0A1U7HWN7_9CHRO</name>
<dbReference type="AlphaFoldDB" id="A0A1U7HWN7"/>
<dbReference type="STRING" id="247279.NIES1031_05300"/>
<dbReference type="RefSeq" id="WP_143167710.1">
    <property type="nucleotide sequence ID" value="NZ_CAWMVK010000034.1"/>
</dbReference>
<sequence length="85" mass="9690">MTFRPELLDELLQGYDHPEDLLGEGGILKQLSKALVERCLQAQTDTHLAEQRALKFNQSTAQRAKSPQRSQEKTIIRVSCTPKHF</sequence>
<dbReference type="Proteomes" id="UP000185984">
    <property type="component" value="Unassembled WGS sequence"/>
</dbReference>
<protein>
    <submittedName>
        <fullName evidence="1">Uncharacterized protein</fullName>
    </submittedName>
</protein>
<dbReference type="EMBL" id="MRCC01000004">
    <property type="protein sequence ID" value="OKH27998.1"/>
    <property type="molecule type" value="Genomic_DNA"/>
</dbReference>